<organism evidence="2 3">
    <name type="scientific">Prunus armeniaca</name>
    <name type="common">Apricot</name>
    <name type="synonym">Armeniaca vulgaris</name>
    <dbReference type="NCBI Taxonomy" id="36596"/>
    <lineage>
        <taxon>Eukaryota</taxon>
        <taxon>Viridiplantae</taxon>
        <taxon>Streptophyta</taxon>
        <taxon>Embryophyta</taxon>
        <taxon>Tracheophyta</taxon>
        <taxon>Spermatophyta</taxon>
        <taxon>Magnoliopsida</taxon>
        <taxon>eudicotyledons</taxon>
        <taxon>Gunneridae</taxon>
        <taxon>Pentapetalae</taxon>
        <taxon>rosids</taxon>
        <taxon>fabids</taxon>
        <taxon>Rosales</taxon>
        <taxon>Rosaceae</taxon>
        <taxon>Amygdaloideae</taxon>
        <taxon>Amygdaleae</taxon>
        <taxon>Prunus</taxon>
    </lineage>
</organism>
<feature type="compositionally biased region" description="Basic residues" evidence="1">
    <location>
        <begin position="126"/>
        <end position="136"/>
    </location>
</feature>
<gene>
    <name evidence="2" type="ORF">ORAREDHAP_LOCUS19352</name>
</gene>
<reference evidence="3" key="1">
    <citation type="journal article" date="2020" name="Genome Biol.">
        <title>Gamete binning: chromosome-level and haplotype-resolved genome assembly enabled by high-throughput single-cell sequencing of gamete genomes.</title>
        <authorList>
            <person name="Campoy J.A."/>
            <person name="Sun H."/>
            <person name="Goel M."/>
            <person name="Jiao W.-B."/>
            <person name="Folz-Donahue K."/>
            <person name="Wang N."/>
            <person name="Rubio M."/>
            <person name="Liu C."/>
            <person name="Kukat C."/>
            <person name="Ruiz D."/>
            <person name="Huettel B."/>
            <person name="Schneeberger K."/>
        </authorList>
    </citation>
    <scope>NUCLEOTIDE SEQUENCE [LARGE SCALE GENOMIC DNA]</scope>
    <source>
        <strain evidence="3">cv. Rojo Pasion</strain>
    </source>
</reference>
<feature type="compositionally biased region" description="Basic residues" evidence="1">
    <location>
        <begin position="150"/>
        <end position="160"/>
    </location>
</feature>
<proteinExistence type="predicted"/>
<dbReference type="AlphaFoldDB" id="A0A6J5WW21"/>
<dbReference type="EMBL" id="CAEKKB010000003">
    <property type="protein sequence ID" value="CAB4303274.1"/>
    <property type="molecule type" value="Genomic_DNA"/>
</dbReference>
<dbReference type="Proteomes" id="UP000507245">
    <property type="component" value="Unassembled WGS sequence"/>
</dbReference>
<name>A0A6J5WW21_PRUAR</name>
<keyword evidence="3" id="KW-1185">Reference proteome</keyword>
<feature type="compositionally biased region" description="Basic and acidic residues" evidence="1">
    <location>
        <begin position="161"/>
        <end position="180"/>
    </location>
</feature>
<feature type="compositionally biased region" description="Basic and acidic residues" evidence="1">
    <location>
        <begin position="37"/>
        <end position="53"/>
    </location>
</feature>
<feature type="compositionally biased region" description="Basic residues" evidence="1">
    <location>
        <begin position="73"/>
        <end position="82"/>
    </location>
</feature>
<accession>A0A6J5WW21</accession>
<protein>
    <submittedName>
        <fullName evidence="2">Uncharacterized protein</fullName>
    </submittedName>
</protein>
<evidence type="ECO:0000256" key="1">
    <source>
        <dbReference type="SAM" id="MobiDB-lite"/>
    </source>
</evidence>
<evidence type="ECO:0000313" key="2">
    <source>
        <dbReference type="EMBL" id="CAB4303274.1"/>
    </source>
</evidence>
<evidence type="ECO:0000313" key="3">
    <source>
        <dbReference type="Proteomes" id="UP000507245"/>
    </source>
</evidence>
<feature type="region of interest" description="Disordered" evidence="1">
    <location>
        <begin position="37"/>
        <end position="198"/>
    </location>
</feature>
<sequence length="198" mass="22486">MINNGRNIRGVKEPMIVVKTKQCDATSNMEERKCIAKTCKEHSKPEHSRKSTDPTKPPRTTKIEGQSLETKRARSTSHHHKTTGQPIDWADKLNPPRPTPDPSTGWEGEGTGSKQGIQIPDLQKKQNQKQRAKTKPPKPNNKTPSQVKEKGKRNRKRKREQRREGRSGLESRKEKGREEGGNAEATHPQRGWQLSLQN</sequence>